<reference evidence="2 3" key="1">
    <citation type="submission" date="2024-04" db="EMBL/GenBank/DDBJ databases">
        <title>genome sequences of Mucor flavus KT1a and Helicostylum pulchrum KT1b strains isolation_sourced from the surface of a dry-aged beef.</title>
        <authorList>
            <person name="Toyotome T."/>
            <person name="Hosono M."/>
            <person name="Torimaru M."/>
            <person name="Fukuda K."/>
            <person name="Mikami N."/>
        </authorList>
    </citation>
    <scope>NUCLEOTIDE SEQUENCE [LARGE SCALE GENOMIC DNA]</scope>
    <source>
        <strain evidence="2 3">KT1b</strain>
    </source>
</reference>
<keyword evidence="1" id="KW-0472">Membrane</keyword>
<protein>
    <submittedName>
        <fullName evidence="2">Uncharacterized protein</fullName>
    </submittedName>
</protein>
<evidence type="ECO:0000313" key="2">
    <source>
        <dbReference type="EMBL" id="GAA5798411.1"/>
    </source>
</evidence>
<dbReference type="EMBL" id="BAABUJ010000010">
    <property type="protein sequence ID" value="GAA5798411.1"/>
    <property type="molecule type" value="Genomic_DNA"/>
</dbReference>
<gene>
    <name evidence="2" type="ORF">HPULCUR_003814</name>
</gene>
<accession>A0ABP9XUF2</accession>
<feature type="transmembrane region" description="Helical" evidence="1">
    <location>
        <begin position="161"/>
        <end position="182"/>
    </location>
</feature>
<keyword evidence="1" id="KW-1133">Transmembrane helix</keyword>
<name>A0ABP9XUF2_9FUNG</name>
<evidence type="ECO:0000256" key="1">
    <source>
        <dbReference type="SAM" id="Phobius"/>
    </source>
</evidence>
<organism evidence="2 3">
    <name type="scientific">Helicostylum pulchrum</name>
    <dbReference type="NCBI Taxonomy" id="562976"/>
    <lineage>
        <taxon>Eukaryota</taxon>
        <taxon>Fungi</taxon>
        <taxon>Fungi incertae sedis</taxon>
        <taxon>Mucoromycota</taxon>
        <taxon>Mucoromycotina</taxon>
        <taxon>Mucoromycetes</taxon>
        <taxon>Mucorales</taxon>
        <taxon>Mucorineae</taxon>
        <taxon>Mucoraceae</taxon>
        <taxon>Helicostylum</taxon>
    </lineage>
</organism>
<proteinExistence type="predicted"/>
<evidence type="ECO:0000313" key="3">
    <source>
        <dbReference type="Proteomes" id="UP001476247"/>
    </source>
</evidence>
<dbReference type="Proteomes" id="UP001476247">
    <property type="component" value="Unassembled WGS sequence"/>
</dbReference>
<comment type="caution">
    <text evidence="2">The sequence shown here is derived from an EMBL/GenBank/DDBJ whole genome shotgun (WGS) entry which is preliminary data.</text>
</comment>
<keyword evidence="1" id="KW-0812">Transmembrane</keyword>
<keyword evidence="3" id="KW-1185">Reference proteome</keyword>
<sequence length="212" mass="23806">MQTFATYYQALKTNTNEYLNYVPASFSTTEYSLESLHVETPTLYQTATLLSDCISTVTESAAVQIYSENGTFPSAANLSSKVYESFFNEPYKAMVAACMFFVNYFFPITTKTVCDVSVNYPTTSERVLDFFLEIFYVIDKDALEKVTATIKCIEIPTGREYLHTLVTAVVYILTLSLFLPAIDKIKRAAHNLMPVLHDEPGQAGPAEQRVDN</sequence>